<dbReference type="Proteomes" id="UP001179501">
    <property type="component" value="Chromosome"/>
</dbReference>
<sequence length="302" mass="33516">MGSNLQQFNRAITDPKTQAYLEQVLSGKKNAFVNNIVALVSNNTTLQACEPMSVMFAGLKATALDLPLDPNLGFAYVIPYKNNRENKTEAQFQIGYRGFIQLAIRSGQFKTINVTEVREGELETFDLLTGEMRFTAVPKRTERPVIGYAAFFRLSNGFEKTLYMTKEEVDVHAKKYSQTYSSKYEKVQQNSKWATDFDAMAKKTAIKLLLSKYAPLSVDMINAVNSDQAVITETGSKYVDNQQDIADVVAEEIDENANKTIIGLDLAAPGKDKTAEMVVDAQTGELFEGDPQEQQAAQAPGF</sequence>
<organism evidence="1 2">
    <name type="scientific">Porphyromonas gingivalis</name>
    <name type="common">Bacteroides gingivalis</name>
    <dbReference type="NCBI Taxonomy" id="837"/>
    <lineage>
        <taxon>Bacteria</taxon>
        <taxon>Pseudomonadati</taxon>
        <taxon>Bacteroidota</taxon>
        <taxon>Bacteroidia</taxon>
        <taxon>Bacteroidales</taxon>
        <taxon>Porphyromonadaceae</taxon>
        <taxon>Porphyromonas</taxon>
    </lineage>
</organism>
<dbReference type="GO" id="GO:0003677">
    <property type="term" value="F:DNA binding"/>
    <property type="evidence" value="ECO:0007669"/>
    <property type="project" value="InterPro"/>
</dbReference>
<evidence type="ECO:0000313" key="2">
    <source>
        <dbReference type="Proteomes" id="UP001179501"/>
    </source>
</evidence>
<accession>A0AAE9XJ28</accession>
<dbReference type="NCBIfam" id="TIGR00616">
    <property type="entry name" value="rect"/>
    <property type="match status" value="1"/>
</dbReference>
<protein>
    <submittedName>
        <fullName evidence="1">Recombinase RecT</fullName>
    </submittedName>
</protein>
<name>A0AAE9XJ28_PORGN</name>
<dbReference type="InterPro" id="IPR018330">
    <property type="entry name" value="RecT_fam"/>
</dbReference>
<dbReference type="Pfam" id="PF03837">
    <property type="entry name" value="RecT"/>
    <property type="match status" value="1"/>
</dbReference>
<dbReference type="GO" id="GO:0006259">
    <property type="term" value="P:DNA metabolic process"/>
    <property type="evidence" value="ECO:0007669"/>
    <property type="project" value="InterPro"/>
</dbReference>
<dbReference type="RefSeq" id="WP_077083614.1">
    <property type="nucleotide sequence ID" value="NZ_CP116614.1"/>
</dbReference>
<dbReference type="EMBL" id="CP116614">
    <property type="protein sequence ID" value="WCG02610.1"/>
    <property type="molecule type" value="Genomic_DNA"/>
</dbReference>
<reference evidence="1" key="1">
    <citation type="submission" date="2023-01" db="EMBL/GenBank/DDBJ databases">
        <title>Phages are important unrecognized players in the ecology of the oral pathogen Porphyromonas gingivalis.</title>
        <authorList>
            <person name="Matrishin C.B."/>
            <person name="Kauffman K.M."/>
        </authorList>
    </citation>
    <scope>NUCLEOTIDE SEQUENCE</scope>
    <source>
        <strain evidence="1">ATCC 49417</strain>
    </source>
</reference>
<dbReference type="AlphaFoldDB" id="A0AAE9XJ28"/>
<proteinExistence type="predicted"/>
<evidence type="ECO:0000313" key="1">
    <source>
        <dbReference type="EMBL" id="WCG02610.1"/>
    </source>
</evidence>
<gene>
    <name evidence="1" type="ORF">NY151_08075</name>
</gene>
<dbReference type="InterPro" id="IPR004590">
    <property type="entry name" value="ssDNA_annealing_RecT"/>
</dbReference>